<dbReference type="STRING" id="1390249.BHU72_11345"/>
<dbReference type="Pfam" id="PF13380">
    <property type="entry name" value="CoA_binding_2"/>
    <property type="match status" value="1"/>
</dbReference>
<dbReference type="OrthoDB" id="9804695at2"/>
<comment type="caution">
    <text evidence="2">The sequence shown here is derived from an EMBL/GenBank/DDBJ whole genome shotgun (WGS) entry which is preliminary data.</text>
</comment>
<dbReference type="InterPro" id="IPR036291">
    <property type="entry name" value="NAD(P)-bd_dom_sf"/>
</dbReference>
<reference evidence="2 3" key="1">
    <citation type="submission" date="2016-09" db="EMBL/GenBank/DDBJ databases">
        <title>Desulfuribacillus arsenicus sp. nov., an obligately anaerobic, dissimilatory arsenic- and antimonate-reducing bacterium isolated from anoxic sediments.</title>
        <authorList>
            <person name="Abin C.A."/>
            <person name="Hollibaugh J.T."/>
        </authorList>
    </citation>
    <scope>NUCLEOTIDE SEQUENCE [LARGE SCALE GENOMIC DNA]</scope>
    <source>
        <strain evidence="2 3">MLFW-2</strain>
    </source>
</reference>
<protein>
    <submittedName>
        <fullName evidence="2">CoA-binding protein</fullName>
    </submittedName>
</protein>
<keyword evidence="3" id="KW-1185">Reference proteome</keyword>
<sequence>MDSDMLKILNESKTIAVVGLSDVETRPSFKVSQYMQKHGYRIIPVNPRLDQVLGEKAVASLDEIQEQVDIVNIFRKSEDVLPFVEKAIAIGAKTVWLQMGISNQEAEELARNAGLQVVSDKCIKIEHQCRIN</sequence>
<dbReference type="AlphaFoldDB" id="A0A1E5L7U7"/>
<organism evidence="2 3">
    <name type="scientific">Desulfuribacillus stibiiarsenatis</name>
    <dbReference type="NCBI Taxonomy" id="1390249"/>
    <lineage>
        <taxon>Bacteria</taxon>
        <taxon>Bacillati</taxon>
        <taxon>Bacillota</taxon>
        <taxon>Desulfuribacillia</taxon>
        <taxon>Desulfuribacillales</taxon>
        <taxon>Desulfuribacillaceae</taxon>
        <taxon>Desulfuribacillus</taxon>
    </lineage>
</organism>
<accession>A0A1E5L7U7</accession>
<dbReference type="EMBL" id="MJAT01000006">
    <property type="protein sequence ID" value="OEH86128.1"/>
    <property type="molecule type" value="Genomic_DNA"/>
</dbReference>
<dbReference type="PANTHER" id="PTHR33303">
    <property type="entry name" value="CYTOPLASMIC PROTEIN-RELATED"/>
    <property type="match status" value="1"/>
</dbReference>
<evidence type="ECO:0000313" key="3">
    <source>
        <dbReference type="Proteomes" id="UP000095255"/>
    </source>
</evidence>
<evidence type="ECO:0000259" key="1">
    <source>
        <dbReference type="SMART" id="SM00881"/>
    </source>
</evidence>
<dbReference type="RefSeq" id="WP_069701357.1">
    <property type="nucleotide sequence ID" value="NZ_MJAT01000006.1"/>
</dbReference>
<name>A0A1E5L7U7_9FIRM</name>
<feature type="domain" description="CoA-binding" evidence="1">
    <location>
        <begin position="8"/>
        <end position="101"/>
    </location>
</feature>
<gene>
    <name evidence="2" type="ORF">BHU72_11345</name>
</gene>
<dbReference type="SUPFAM" id="SSF51735">
    <property type="entry name" value="NAD(P)-binding Rossmann-fold domains"/>
    <property type="match status" value="1"/>
</dbReference>
<evidence type="ECO:0000313" key="2">
    <source>
        <dbReference type="EMBL" id="OEH86128.1"/>
    </source>
</evidence>
<dbReference type="Gene3D" id="3.40.50.720">
    <property type="entry name" value="NAD(P)-binding Rossmann-like Domain"/>
    <property type="match status" value="1"/>
</dbReference>
<dbReference type="PANTHER" id="PTHR33303:SF2">
    <property type="entry name" value="COA-BINDING DOMAIN-CONTAINING PROTEIN"/>
    <property type="match status" value="1"/>
</dbReference>
<dbReference type="Proteomes" id="UP000095255">
    <property type="component" value="Unassembled WGS sequence"/>
</dbReference>
<dbReference type="InterPro" id="IPR003781">
    <property type="entry name" value="CoA-bd"/>
</dbReference>
<dbReference type="SMART" id="SM00881">
    <property type="entry name" value="CoA_binding"/>
    <property type="match status" value="1"/>
</dbReference>
<proteinExistence type="predicted"/>